<organism evidence="1 2">
    <name type="scientific">Vecturithrix granuli</name>
    <dbReference type="NCBI Taxonomy" id="1499967"/>
    <lineage>
        <taxon>Bacteria</taxon>
        <taxon>Candidatus Moduliflexota</taxon>
        <taxon>Candidatus Vecturitrichia</taxon>
        <taxon>Candidatus Vecturitrichales</taxon>
        <taxon>Candidatus Vecturitrichaceae</taxon>
        <taxon>Candidatus Vecturithrix</taxon>
    </lineage>
</organism>
<dbReference type="EMBL" id="DF820481">
    <property type="protein sequence ID" value="GAK61620.1"/>
    <property type="molecule type" value="Genomic_DNA"/>
</dbReference>
<dbReference type="HOGENOM" id="CLU_2300194_0_0_0"/>
<name>A0A081CAL5_VECG1</name>
<gene>
    <name evidence="1" type="ORF">U27_01521</name>
</gene>
<evidence type="ECO:0000313" key="1">
    <source>
        <dbReference type="EMBL" id="GAK61620.1"/>
    </source>
</evidence>
<dbReference type="STRING" id="1499967.U27_01521"/>
<dbReference type="Proteomes" id="UP000030661">
    <property type="component" value="Unassembled WGS sequence"/>
</dbReference>
<accession>A0A081CAL5</accession>
<reference evidence="1 2" key="1">
    <citation type="journal article" date="2015" name="PeerJ">
        <title>First genomic representation of candidate bacterial phylum KSB3 points to enhanced environmental sensing as a trigger of wastewater bulking.</title>
        <authorList>
            <person name="Sekiguchi Y."/>
            <person name="Ohashi A."/>
            <person name="Parks D.H."/>
            <person name="Yamauchi T."/>
            <person name="Tyson G.W."/>
            <person name="Hugenholtz P."/>
        </authorList>
    </citation>
    <scope>NUCLEOTIDE SEQUENCE [LARGE SCALE GENOMIC DNA]</scope>
</reference>
<dbReference type="AlphaFoldDB" id="A0A081CAL5"/>
<protein>
    <submittedName>
        <fullName evidence="1">Uncharacterized protein</fullName>
    </submittedName>
</protein>
<sequence length="100" mass="11656">MINLNTTEKELTRRWVQTWQQTGKALMSLKLAHVLYENQKCTPDILVRSANTPDRDVRVHGLFEMTYIFDHLILLCDLKGKPEIAANLRQRLRAVEHDAL</sequence>
<evidence type="ECO:0000313" key="2">
    <source>
        <dbReference type="Proteomes" id="UP000030661"/>
    </source>
</evidence>
<keyword evidence="2" id="KW-1185">Reference proteome</keyword>
<proteinExistence type="predicted"/>